<comment type="caution">
    <text evidence="6">The sequence shown here is derived from an EMBL/GenBank/DDBJ whole genome shotgun (WGS) entry which is preliminary data.</text>
</comment>
<dbReference type="InterPro" id="IPR005881">
    <property type="entry name" value="Ser_O-AcTrfase"/>
</dbReference>
<dbReference type="OrthoDB" id="8612290at2"/>
<accession>A0A6C2CCX2</accession>
<evidence type="ECO:0000256" key="2">
    <source>
        <dbReference type="ARBA" id="ARBA00022679"/>
    </source>
</evidence>
<dbReference type="InterPro" id="IPR018357">
    <property type="entry name" value="Hexapep_transf_CS"/>
</dbReference>
<dbReference type="GO" id="GO:0006535">
    <property type="term" value="P:cysteine biosynthetic process from serine"/>
    <property type="evidence" value="ECO:0007669"/>
    <property type="project" value="InterPro"/>
</dbReference>
<dbReference type="EMBL" id="SDKK01000037">
    <property type="protein sequence ID" value="TYC51811.1"/>
    <property type="molecule type" value="Genomic_DNA"/>
</dbReference>
<dbReference type="PIRSF" id="PIRSF000441">
    <property type="entry name" value="CysE"/>
    <property type="match status" value="1"/>
</dbReference>
<dbReference type="GO" id="GO:0005737">
    <property type="term" value="C:cytoplasm"/>
    <property type="evidence" value="ECO:0007669"/>
    <property type="project" value="InterPro"/>
</dbReference>
<evidence type="ECO:0000256" key="5">
    <source>
        <dbReference type="PIRNR" id="PIRNR000441"/>
    </source>
</evidence>
<keyword evidence="7" id="KW-1185">Reference proteome</keyword>
<dbReference type="InterPro" id="IPR001451">
    <property type="entry name" value="Hexapep"/>
</dbReference>
<dbReference type="RefSeq" id="WP_148581507.1">
    <property type="nucleotide sequence ID" value="NZ_SDKK01000037.1"/>
</dbReference>
<evidence type="ECO:0000256" key="4">
    <source>
        <dbReference type="ARBA" id="ARBA00023315"/>
    </source>
</evidence>
<gene>
    <name evidence="6" type="ORF">ETQ85_23625</name>
</gene>
<comment type="catalytic activity">
    <reaction evidence="5">
        <text>L-serine + acetyl-CoA = O-acetyl-L-serine + CoA</text>
        <dbReference type="Rhea" id="RHEA:24560"/>
        <dbReference type="ChEBI" id="CHEBI:33384"/>
        <dbReference type="ChEBI" id="CHEBI:57287"/>
        <dbReference type="ChEBI" id="CHEBI:57288"/>
        <dbReference type="ChEBI" id="CHEBI:58340"/>
        <dbReference type="EC" id="2.3.1.30"/>
    </reaction>
</comment>
<proteinExistence type="inferred from homology"/>
<dbReference type="SUPFAM" id="SSF51161">
    <property type="entry name" value="Trimeric LpxA-like enzymes"/>
    <property type="match status" value="1"/>
</dbReference>
<dbReference type="Pfam" id="PF00132">
    <property type="entry name" value="Hexapep"/>
    <property type="match status" value="1"/>
</dbReference>
<dbReference type="EC" id="2.3.1.30" evidence="5"/>
<keyword evidence="4 5" id="KW-0012">Acyltransferase</keyword>
<evidence type="ECO:0000313" key="6">
    <source>
        <dbReference type="EMBL" id="TYC51811.1"/>
    </source>
</evidence>
<dbReference type="AlphaFoldDB" id="A0A6C2CCX2"/>
<organism evidence="6 7">
    <name type="scientific">Zoogloea oleivorans</name>
    <dbReference type="NCBI Taxonomy" id="1552750"/>
    <lineage>
        <taxon>Bacteria</taxon>
        <taxon>Pseudomonadati</taxon>
        <taxon>Pseudomonadota</taxon>
        <taxon>Betaproteobacteria</taxon>
        <taxon>Rhodocyclales</taxon>
        <taxon>Zoogloeaceae</taxon>
        <taxon>Zoogloea</taxon>
    </lineage>
</organism>
<dbReference type="CDD" id="cd03354">
    <property type="entry name" value="LbH_SAT"/>
    <property type="match status" value="1"/>
</dbReference>
<dbReference type="PANTHER" id="PTHR42811">
    <property type="entry name" value="SERINE ACETYLTRANSFERASE"/>
    <property type="match status" value="1"/>
</dbReference>
<dbReference type="Gene3D" id="2.160.10.10">
    <property type="entry name" value="Hexapeptide repeat proteins"/>
    <property type="match status" value="1"/>
</dbReference>
<dbReference type="InterPro" id="IPR045304">
    <property type="entry name" value="LbH_SAT"/>
</dbReference>
<sequence>MKDSSRGGNLNPAGVSLFRLVWEDLQTHRWDPLSQGFWALLSHRVGNACSDIRVPVFAILFRVLFRLSTRFVEWFCGITILHSTRIGRRVRIWHHSGIVINAEVVGDDVVIRQNTTIGEIVGKVGRPVIGDGVDIGCGAVILGPVCIGRNAFIGANAVVLSNVPDDAVAVGVPARVIAKKA</sequence>
<dbReference type="PROSITE" id="PS00101">
    <property type="entry name" value="HEXAPEP_TRANSFERASES"/>
    <property type="match status" value="1"/>
</dbReference>
<dbReference type="Proteomes" id="UP000389128">
    <property type="component" value="Unassembled WGS sequence"/>
</dbReference>
<keyword evidence="3" id="KW-0677">Repeat</keyword>
<dbReference type="InterPro" id="IPR011004">
    <property type="entry name" value="Trimer_LpxA-like_sf"/>
</dbReference>
<evidence type="ECO:0000256" key="1">
    <source>
        <dbReference type="ARBA" id="ARBA00007274"/>
    </source>
</evidence>
<protein>
    <recommendedName>
        <fullName evidence="5">Serine acetyltransferase</fullName>
        <ecNumber evidence="5">2.3.1.30</ecNumber>
    </recommendedName>
</protein>
<reference evidence="6 7" key="1">
    <citation type="submission" date="2019-01" db="EMBL/GenBank/DDBJ databases">
        <title>Zoogloea oleivorans genome sequencing and assembly.</title>
        <authorList>
            <person name="Tancsics A."/>
            <person name="Farkas M."/>
            <person name="Kriszt B."/>
            <person name="Maroti G."/>
            <person name="Horvath B."/>
        </authorList>
    </citation>
    <scope>NUCLEOTIDE SEQUENCE [LARGE SCALE GENOMIC DNA]</scope>
    <source>
        <strain evidence="6 7">Buc</strain>
    </source>
</reference>
<name>A0A6C2CCX2_9RHOO</name>
<keyword evidence="2 5" id="KW-0808">Transferase</keyword>
<comment type="similarity">
    <text evidence="1 5">Belongs to the transferase hexapeptide repeat family.</text>
</comment>
<evidence type="ECO:0000256" key="3">
    <source>
        <dbReference type="ARBA" id="ARBA00022737"/>
    </source>
</evidence>
<dbReference type="GO" id="GO:0009001">
    <property type="term" value="F:serine O-acetyltransferase activity"/>
    <property type="evidence" value="ECO:0007669"/>
    <property type="project" value="UniProtKB-EC"/>
</dbReference>
<evidence type="ECO:0000313" key="7">
    <source>
        <dbReference type="Proteomes" id="UP000389128"/>
    </source>
</evidence>